<evidence type="ECO:0000256" key="3">
    <source>
        <dbReference type="ARBA" id="ARBA00022448"/>
    </source>
</evidence>
<dbReference type="Proteomes" id="UP000510721">
    <property type="component" value="Plasmid pEmeITTGR7c"/>
</dbReference>
<dbReference type="EMBL" id="CP041241">
    <property type="protein sequence ID" value="QLL64929.1"/>
    <property type="molecule type" value="Genomic_DNA"/>
</dbReference>
<evidence type="ECO:0000313" key="8">
    <source>
        <dbReference type="EMBL" id="QLL64929.1"/>
    </source>
</evidence>
<reference evidence="8 9" key="1">
    <citation type="submission" date="2019-06" db="EMBL/GenBank/DDBJ databases">
        <title>Complete genome sequence of Ensifer mexicanus ITTG R7 isolated from nodules of Acacia angustissima (Mill.) Kuntze.</title>
        <authorList>
            <person name="Rincon-Rosales R."/>
            <person name="Rogel M.A."/>
            <person name="Guerrero G."/>
            <person name="Rincon-Molina C.I."/>
            <person name="Lopez-Lopez A."/>
            <person name="Martinez-Romero E."/>
        </authorList>
    </citation>
    <scope>NUCLEOTIDE SEQUENCE [LARGE SCALE GENOMIC DNA]</scope>
    <source>
        <strain evidence="8 9">ITTG R7</strain>
        <plasmid evidence="9">pemeittgr7c</plasmid>
    </source>
</reference>
<evidence type="ECO:0000256" key="2">
    <source>
        <dbReference type="ARBA" id="ARBA00008335"/>
    </source>
</evidence>
<accession>A0A859QZT1</accession>
<comment type="subcellular location">
    <subcellularLocation>
        <location evidence="1">Cell membrane</location>
        <topology evidence="1">Multi-pass membrane protein</topology>
    </subcellularLocation>
</comment>
<comment type="similarity">
    <text evidence="2">Belongs to the major facilitator superfamily.</text>
</comment>
<evidence type="ECO:0000256" key="6">
    <source>
        <dbReference type="ARBA" id="ARBA00022989"/>
    </source>
</evidence>
<dbReference type="PANTHER" id="PTHR43271">
    <property type="entry name" value="BLL2771 PROTEIN"/>
    <property type="match status" value="1"/>
</dbReference>
<evidence type="ECO:0000313" key="9">
    <source>
        <dbReference type="Proteomes" id="UP000510721"/>
    </source>
</evidence>
<dbReference type="Gene3D" id="1.20.1250.20">
    <property type="entry name" value="MFS general substrate transporter like domains"/>
    <property type="match status" value="1"/>
</dbReference>
<evidence type="ECO:0000256" key="5">
    <source>
        <dbReference type="ARBA" id="ARBA00022692"/>
    </source>
</evidence>
<sequence length="411" mass="43585">MENDDLIQIGTAEYKRLATAMVMAGFATFSLLYSVQPLLPEFSSTFGISPENSSLAVSLATGPMAIGILAAGWLSDRIGRRTLMIYSLISAALFGTMAAVAPTWESLLLLRCLSGIALAGVPAVAMTYIAQEVEPATIGPAMGLYIAGSAFGGMIGRLGAAVATEWLGWRWAIASIGLFSAAAAIVFCVSAPPSRAFQPQRHSLRSFLGGYASVLRDRVLLMLYGTGFLMMGAFVTIYNYAPYRLAVEPYALSHAEIGAIFLLYMLGSASSAWFGKLAGRIGVRPTFWRPVVVLLIGLLMTAPSPLWLIVSAIGIVTMGFFGAHTVASSWVSRRAFDNRGYASALCLFGYYAGSSLLGSAGGVMWSEWGWEGVTAFTAGLCITVLAIAFIIARAPPLANPRQPKTGQRLPG</sequence>
<dbReference type="PROSITE" id="PS00216">
    <property type="entry name" value="SUGAR_TRANSPORT_1"/>
    <property type="match status" value="1"/>
</dbReference>
<dbReference type="InterPro" id="IPR011701">
    <property type="entry name" value="MFS"/>
</dbReference>
<dbReference type="PANTHER" id="PTHR43271:SF1">
    <property type="entry name" value="INNER MEMBRANE TRANSPORT PROTEIN YNFM"/>
    <property type="match status" value="1"/>
</dbReference>
<keyword evidence="9" id="KW-1185">Reference proteome</keyword>
<dbReference type="GO" id="GO:0005886">
    <property type="term" value="C:plasma membrane"/>
    <property type="evidence" value="ECO:0007669"/>
    <property type="project" value="UniProtKB-SubCell"/>
</dbReference>
<keyword evidence="8" id="KW-0614">Plasmid</keyword>
<dbReference type="SUPFAM" id="SSF103473">
    <property type="entry name" value="MFS general substrate transporter"/>
    <property type="match status" value="1"/>
</dbReference>
<dbReference type="KEGG" id="emx:FKV68_26450"/>
<dbReference type="PROSITE" id="PS50850">
    <property type="entry name" value="MFS"/>
    <property type="match status" value="1"/>
</dbReference>
<evidence type="ECO:0000256" key="1">
    <source>
        <dbReference type="ARBA" id="ARBA00004651"/>
    </source>
</evidence>
<geneLocation type="plasmid" evidence="9">
    <name>pemeittgr7c</name>
</geneLocation>
<evidence type="ECO:0000256" key="4">
    <source>
        <dbReference type="ARBA" id="ARBA00022475"/>
    </source>
</evidence>
<keyword evidence="6" id="KW-1133">Transmembrane helix</keyword>
<gene>
    <name evidence="8" type="ORF">FKV68_26450</name>
</gene>
<dbReference type="InterPro" id="IPR005829">
    <property type="entry name" value="Sugar_transporter_CS"/>
</dbReference>
<keyword evidence="3" id="KW-0813">Transport</keyword>
<name>A0A859QZT1_9HYPH</name>
<keyword evidence="4" id="KW-1003">Cell membrane</keyword>
<dbReference type="InterPro" id="IPR036259">
    <property type="entry name" value="MFS_trans_sf"/>
</dbReference>
<dbReference type="CDD" id="cd17324">
    <property type="entry name" value="MFS_NepI_like"/>
    <property type="match status" value="1"/>
</dbReference>
<dbReference type="Pfam" id="PF07690">
    <property type="entry name" value="MFS_1"/>
    <property type="match status" value="2"/>
</dbReference>
<keyword evidence="7" id="KW-0472">Membrane</keyword>
<keyword evidence="5" id="KW-0812">Transmembrane</keyword>
<dbReference type="AlphaFoldDB" id="A0A859QZT1"/>
<proteinExistence type="inferred from homology"/>
<evidence type="ECO:0000256" key="7">
    <source>
        <dbReference type="ARBA" id="ARBA00023136"/>
    </source>
</evidence>
<dbReference type="InterPro" id="IPR020846">
    <property type="entry name" value="MFS_dom"/>
</dbReference>
<protein>
    <submittedName>
        <fullName evidence="8">MFS transporter</fullName>
    </submittedName>
</protein>
<dbReference type="RefSeq" id="WP_180943391.1">
    <property type="nucleotide sequence ID" value="NZ_CP041241.1"/>
</dbReference>
<organism evidence="8 9">
    <name type="scientific">Sinorhizobium mexicanum</name>
    <dbReference type="NCBI Taxonomy" id="375549"/>
    <lineage>
        <taxon>Bacteria</taxon>
        <taxon>Pseudomonadati</taxon>
        <taxon>Pseudomonadota</taxon>
        <taxon>Alphaproteobacteria</taxon>
        <taxon>Hyphomicrobiales</taxon>
        <taxon>Rhizobiaceae</taxon>
        <taxon>Sinorhizobium/Ensifer group</taxon>
        <taxon>Sinorhizobium</taxon>
    </lineage>
</organism>
<dbReference type="GO" id="GO:0022857">
    <property type="term" value="F:transmembrane transporter activity"/>
    <property type="evidence" value="ECO:0007669"/>
    <property type="project" value="InterPro"/>
</dbReference>